<dbReference type="GO" id="GO:0032259">
    <property type="term" value="P:methylation"/>
    <property type="evidence" value="ECO:0007669"/>
    <property type="project" value="UniProtKB-KW"/>
</dbReference>
<dbReference type="NCBIfam" id="TIGR01444">
    <property type="entry name" value="fkbM_fam"/>
    <property type="match status" value="1"/>
</dbReference>
<evidence type="ECO:0000313" key="4">
    <source>
        <dbReference type="Proteomes" id="UP000481252"/>
    </source>
</evidence>
<dbReference type="InterPro" id="IPR029063">
    <property type="entry name" value="SAM-dependent_MTases_sf"/>
</dbReference>
<dbReference type="GO" id="GO:0005737">
    <property type="term" value="C:cytoplasm"/>
    <property type="evidence" value="ECO:0007669"/>
    <property type="project" value="GOC"/>
</dbReference>
<protein>
    <submittedName>
        <fullName evidence="3">FkbM family methyltransferase</fullName>
    </submittedName>
</protein>
<keyword evidence="3" id="KW-0808">Transferase</keyword>
<dbReference type="GO" id="GO:0006888">
    <property type="term" value="P:endoplasmic reticulum to Golgi vesicle-mediated transport"/>
    <property type="evidence" value="ECO:0007669"/>
    <property type="project" value="TreeGrafter"/>
</dbReference>
<dbReference type="Pfam" id="PF05050">
    <property type="entry name" value="Methyltransf_21"/>
    <property type="match status" value="1"/>
</dbReference>
<feature type="coiled-coil region" evidence="1">
    <location>
        <begin position="291"/>
        <end position="346"/>
    </location>
</feature>
<keyword evidence="4" id="KW-1185">Reference proteome</keyword>
<sequence length="466" mass="53428">MSEYERLVRYYGENAEDCLLWHLFEDRSTGFYVDVGAFDGVYLSNTFSFEQQGWRGICVEPHPEYSRICEKNRPLARTLQLACVDDENLREVPFYTEEIGVYSRLELEEGDVKQLKASYKKHDLKVEGFDRTVVAARTLSSIISEYAPKEVIDFISIDVEGGEIRVLNGLGLDKIRPRALVIEANNAEQAEHLDSYMDSFGYKLGRKIAQNRIFVAAEEDAKKLQSYQMQCFVEKQTHPKGAQYSFPGIVRGKIIDEIRDQKLHKAFLDIGRIRAKADVKEKEATHLTGTLAAARERAAAVEKALKETRKENVASERALKVLRARATELEEILKKVRAQRTTAQRTSELLRQRGTDLTRALERARQHTTLLDQKDAEIGQKNIEIARKSAEAKRYRVRQRQLDLELARARATAALLVKRDAEIERRRYRQQELDARVHQLQNSFRAILGSLWRRMTRGTPKGGGDG</sequence>
<dbReference type="GO" id="GO:0008168">
    <property type="term" value="F:methyltransferase activity"/>
    <property type="evidence" value="ECO:0007669"/>
    <property type="project" value="UniProtKB-KW"/>
</dbReference>
<evidence type="ECO:0000259" key="2">
    <source>
        <dbReference type="Pfam" id="PF05050"/>
    </source>
</evidence>
<gene>
    <name evidence="3" type="ORF">G6N74_24175</name>
</gene>
<keyword evidence="1" id="KW-0175">Coiled coil</keyword>
<dbReference type="Gene3D" id="3.40.50.150">
    <property type="entry name" value="Vaccinia Virus protein VP39"/>
    <property type="match status" value="1"/>
</dbReference>
<evidence type="ECO:0000313" key="3">
    <source>
        <dbReference type="EMBL" id="NGN44171.1"/>
    </source>
</evidence>
<dbReference type="SUPFAM" id="SSF53335">
    <property type="entry name" value="S-adenosyl-L-methionine-dependent methyltransferases"/>
    <property type="match status" value="1"/>
</dbReference>
<reference evidence="3 4" key="1">
    <citation type="submission" date="2020-02" db="EMBL/GenBank/DDBJ databases">
        <title>Genome sequence of the type strain CGMCC 1.15528 of Mesorhizobium zhangyense.</title>
        <authorList>
            <person name="Gao J."/>
            <person name="Sun J."/>
        </authorList>
    </citation>
    <scope>NUCLEOTIDE SEQUENCE [LARGE SCALE GENOMIC DNA]</scope>
    <source>
        <strain evidence="3 4">CGMCC 1.15528</strain>
    </source>
</reference>
<dbReference type="Proteomes" id="UP000481252">
    <property type="component" value="Unassembled WGS sequence"/>
</dbReference>
<comment type="caution">
    <text evidence="3">The sequence shown here is derived from an EMBL/GenBank/DDBJ whole genome shotgun (WGS) entry which is preliminary data.</text>
</comment>
<dbReference type="PANTHER" id="PTHR34009:SF2">
    <property type="entry name" value="PROTEIN STAR"/>
    <property type="match status" value="1"/>
</dbReference>
<feature type="domain" description="Methyltransferase FkbM" evidence="2">
    <location>
        <begin position="34"/>
        <end position="204"/>
    </location>
</feature>
<dbReference type="GO" id="GO:0005886">
    <property type="term" value="C:plasma membrane"/>
    <property type="evidence" value="ECO:0007669"/>
    <property type="project" value="TreeGrafter"/>
</dbReference>
<dbReference type="InterPro" id="IPR053202">
    <property type="entry name" value="EGF_Rcpt_Signaling_Reg"/>
</dbReference>
<dbReference type="GO" id="GO:0016197">
    <property type="term" value="P:endosomal transport"/>
    <property type="evidence" value="ECO:0007669"/>
    <property type="project" value="TreeGrafter"/>
</dbReference>
<dbReference type="EMBL" id="JAAKZG010000013">
    <property type="protein sequence ID" value="NGN44171.1"/>
    <property type="molecule type" value="Genomic_DNA"/>
</dbReference>
<proteinExistence type="predicted"/>
<keyword evidence="3" id="KW-0489">Methyltransferase</keyword>
<dbReference type="PANTHER" id="PTHR34009">
    <property type="entry name" value="PROTEIN STAR"/>
    <property type="match status" value="1"/>
</dbReference>
<evidence type="ECO:0000256" key="1">
    <source>
        <dbReference type="SAM" id="Coils"/>
    </source>
</evidence>
<dbReference type="InterPro" id="IPR006342">
    <property type="entry name" value="FkbM_mtfrase"/>
</dbReference>
<dbReference type="AlphaFoldDB" id="A0A7C9VGS4"/>
<dbReference type="RefSeq" id="WP_165120568.1">
    <property type="nucleotide sequence ID" value="NZ_JAAKZG010000013.1"/>
</dbReference>
<organism evidence="3 4">
    <name type="scientific">Mesorhizobium zhangyense</name>
    <dbReference type="NCBI Taxonomy" id="1776730"/>
    <lineage>
        <taxon>Bacteria</taxon>
        <taxon>Pseudomonadati</taxon>
        <taxon>Pseudomonadota</taxon>
        <taxon>Alphaproteobacteria</taxon>
        <taxon>Hyphomicrobiales</taxon>
        <taxon>Phyllobacteriaceae</taxon>
        <taxon>Mesorhizobium</taxon>
    </lineage>
</organism>
<accession>A0A7C9VGS4</accession>
<name>A0A7C9VGS4_9HYPH</name>